<evidence type="ECO:0000256" key="3">
    <source>
        <dbReference type="ARBA" id="ARBA00023125"/>
    </source>
</evidence>
<evidence type="ECO:0000256" key="6">
    <source>
        <dbReference type="SAM" id="MobiDB-lite"/>
    </source>
</evidence>
<dbReference type="Pfam" id="PF11951">
    <property type="entry name" value="Fungal_trans_2"/>
    <property type="match status" value="1"/>
</dbReference>
<name>A0A507QR22_MONPU</name>
<dbReference type="InterPro" id="IPR036864">
    <property type="entry name" value="Zn2-C6_fun-type_DNA-bd_sf"/>
</dbReference>
<dbReference type="GO" id="GO:0000976">
    <property type="term" value="F:transcription cis-regulatory region binding"/>
    <property type="evidence" value="ECO:0007669"/>
    <property type="project" value="TreeGrafter"/>
</dbReference>
<evidence type="ECO:0000313" key="9">
    <source>
        <dbReference type="Proteomes" id="UP000319663"/>
    </source>
</evidence>
<dbReference type="OrthoDB" id="5278208at2759"/>
<comment type="caution">
    <text evidence="8">The sequence shown here is derived from an EMBL/GenBank/DDBJ whole genome shotgun (WGS) entry which is preliminary data.</text>
</comment>
<dbReference type="Proteomes" id="UP000319663">
    <property type="component" value="Unassembled WGS sequence"/>
</dbReference>
<dbReference type="GO" id="GO:0000981">
    <property type="term" value="F:DNA-binding transcription factor activity, RNA polymerase II-specific"/>
    <property type="evidence" value="ECO:0007669"/>
    <property type="project" value="InterPro"/>
</dbReference>
<dbReference type="Gene3D" id="4.10.240.10">
    <property type="entry name" value="Zn(2)-C6 fungal-type DNA-binding domain"/>
    <property type="match status" value="1"/>
</dbReference>
<dbReference type="STRING" id="5098.A0A507QR22"/>
<feature type="compositionally biased region" description="Low complexity" evidence="6">
    <location>
        <begin position="217"/>
        <end position="226"/>
    </location>
</feature>
<protein>
    <recommendedName>
        <fullName evidence="7">Zn(2)-C6 fungal-type domain-containing protein</fullName>
    </recommendedName>
</protein>
<evidence type="ECO:0000256" key="2">
    <source>
        <dbReference type="ARBA" id="ARBA00023015"/>
    </source>
</evidence>
<feature type="region of interest" description="Disordered" evidence="6">
    <location>
        <begin position="63"/>
        <end position="90"/>
    </location>
</feature>
<dbReference type="InterPro" id="IPR001138">
    <property type="entry name" value="Zn2Cys6_DnaBD"/>
</dbReference>
<reference evidence="8 9" key="1">
    <citation type="submission" date="2019-06" db="EMBL/GenBank/DDBJ databases">
        <title>Wine fermentation using esterase from Monascus purpureus.</title>
        <authorList>
            <person name="Geng C."/>
            <person name="Zhang Y."/>
        </authorList>
    </citation>
    <scope>NUCLEOTIDE SEQUENCE [LARGE SCALE GENOMIC DNA]</scope>
    <source>
        <strain evidence="8">HQ1</strain>
    </source>
</reference>
<feature type="compositionally biased region" description="Polar residues" evidence="6">
    <location>
        <begin position="167"/>
        <end position="182"/>
    </location>
</feature>
<dbReference type="EMBL" id="VIFY01000142">
    <property type="protein sequence ID" value="TQB69655.1"/>
    <property type="molecule type" value="Genomic_DNA"/>
</dbReference>
<dbReference type="PANTHER" id="PTHR37534">
    <property type="entry name" value="TRANSCRIPTIONAL ACTIVATOR PROTEIN UGA3"/>
    <property type="match status" value="1"/>
</dbReference>
<dbReference type="PANTHER" id="PTHR37534:SF10">
    <property type="entry name" value="ZN(II)2CYS6 TRANSCRIPTION FACTOR (EUROFUNG)"/>
    <property type="match status" value="1"/>
</dbReference>
<keyword evidence="9" id="KW-1185">Reference proteome</keyword>
<evidence type="ECO:0000256" key="4">
    <source>
        <dbReference type="ARBA" id="ARBA00023163"/>
    </source>
</evidence>
<gene>
    <name evidence="8" type="ORF">MPDQ_001564</name>
</gene>
<feature type="region of interest" description="Disordered" evidence="6">
    <location>
        <begin position="120"/>
        <end position="226"/>
    </location>
</feature>
<dbReference type="GO" id="GO:0045944">
    <property type="term" value="P:positive regulation of transcription by RNA polymerase II"/>
    <property type="evidence" value="ECO:0007669"/>
    <property type="project" value="TreeGrafter"/>
</dbReference>
<dbReference type="GO" id="GO:0005634">
    <property type="term" value="C:nucleus"/>
    <property type="evidence" value="ECO:0007669"/>
    <property type="project" value="UniProtKB-SubCell"/>
</dbReference>
<evidence type="ECO:0000256" key="1">
    <source>
        <dbReference type="ARBA" id="ARBA00004123"/>
    </source>
</evidence>
<dbReference type="PROSITE" id="PS00463">
    <property type="entry name" value="ZN2_CY6_FUNGAL_1"/>
    <property type="match status" value="1"/>
</dbReference>
<keyword evidence="5" id="KW-0539">Nucleus</keyword>
<keyword evidence="3" id="KW-0238">DNA-binding</keyword>
<organism evidence="8 9">
    <name type="scientific">Monascus purpureus</name>
    <name type="common">Red mold</name>
    <name type="synonym">Monascus anka</name>
    <dbReference type="NCBI Taxonomy" id="5098"/>
    <lineage>
        <taxon>Eukaryota</taxon>
        <taxon>Fungi</taxon>
        <taxon>Dikarya</taxon>
        <taxon>Ascomycota</taxon>
        <taxon>Pezizomycotina</taxon>
        <taxon>Eurotiomycetes</taxon>
        <taxon>Eurotiomycetidae</taxon>
        <taxon>Eurotiales</taxon>
        <taxon>Aspergillaceae</taxon>
        <taxon>Monascus</taxon>
    </lineage>
</organism>
<comment type="subcellular location">
    <subcellularLocation>
        <location evidence="1">Nucleus</location>
    </subcellularLocation>
</comment>
<accession>A0A507QR22</accession>
<dbReference type="Pfam" id="PF00172">
    <property type="entry name" value="Zn_clus"/>
    <property type="match status" value="1"/>
</dbReference>
<dbReference type="CDD" id="cd00067">
    <property type="entry name" value="GAL4"/>
    <property type="match status" value="1"/>
</dbReference>
<feature type="region of interest" description="Disordered" evidence="6">
    <location>
        <begin position="1"/>
        <end position="29"/>
    </location>
</feature>
<keyword evidence="4" id="KW-0804">Transcription</keyword>
<dbReference type="InterPro" id="IPR021858">
    <property type="entry name" value="Fun_TF"/>
</dbReference>
<dbReference type="SUPFAM" id="SSF57701">
    <property type="entry name" value="Zn2/Cys6 DNA-binding domain"/>
    <property type="match status" value="1"/>
</dbReference>
<dbReference type="AlphaFoldDB" id="A0A507QR22"/>
<dbReference type="GO" id="GO:0008270">
    <property type="term" value="F:zinc ion binding"/>
    <property type="evidence" value="ECO:0007669"/>
    <property type="project" value="InterPro"/>
</dbReference>
<dbReference type="PROSITE" id="PS50048">
    <property type="entry name" value="ZN2_CY6_FUNGAL_2"/>
    <property type="match status" value="1"/>
</dbReference>
<sequence>MARSNPSPQAAMGDYLRDNSSPLQTISQPGSTQLAASSFLSGKYPDHVALWHSTALVRVPQPVLAGGSSSSSPAQQQQKTGQKKHRRTRTGCYTCRSRRVKCDETLPICDRCRKGNRSCVYPAPGVAPSKTSSSRSSARAKANPSVSSPGSDRSDQGGIEGADETKTLSAIQEDNAGATISKSRSHETQHSHSTAGNKKKPTPEAVVPRSENSASPSTTESSILDSLSSRSTSVGLSAREPYVLPSTIQCLPEDVRFYLNYHQQFLTHHHYFLRTGGDRFIHQEMVEYALQYDPLLYALAGFAAYHHSLQNPGGKIYTFLKLYHKALMLLRKSLGSGEEHGEATLITVLVLTSFEEYIGDWMSLIDHHQAAHALICELSTPESINTNETYRQIFSWYARFDVAAGILAGSETILSREWYISREEYDAEQALRYPNDIDKQITYSASIIRRIGLDMASLYAKLSRGMISMEEFMVQNDQLSQNLEYIKNILKQFDDSEYTVTSYPHKVALTCDDIVDPYLPGGLYQGPLWSLNFAWIDLLSVTLMFYYQSYMTLQQPPPSELESLALEQCRLIETIDRWPDKPNGYLIGFKNSISLASMFLPNDEKHRMWCRRKFAKMERNGYIFSPKFRSVLATMWQVPEMNYWWLPDDEGYPNIVREIRAMTDERMSKPRDNFREDVRNMKAVFGKLDLDDPGEPSESA</sequence>
<feature type="compositionally biased region" description="Low complexity" evidence="6">
    <location>
        <begin position="63"/>
        <end position="78"/>
    </location>
</feature>
<keyword evidence="2" id="KW-0805">Transcription regulation</keyword>
<proteinExistence type="predicted"/>
<evidence type="ECO:0000259" key="7">
    <source>
        <dbReference type="PROSITE" id="PS50048"/>
    </source>
</evidence>
<feature type="compositionally biased region" description="Polar residues" evidence="6">
    <location>
        <begin position="18"/>
        <end position="29"/>
    </location>
</feature>
<evidence type="ECO:0000313" key="8">
    <source>
        <dbReference type="EMBL" id="TQB69655.1"/>
    </source>
</evidence>
<dbReference type="SMART" id="SM00066">
    <property type="entry name" value="GAL4"/>
    <property type="match status" value="1"/>
</dbReference>
<feature type="domain" description="Zn(2)-C6 fungal-type" evidence="7">
    <location>
        <begin position="91"/>
        <end position="121"/>
    </location>
</feature>
<feature type="compositionally biased region" description="Low complexity" evidence="6">
    <location>
        <begin position="127"/>
        <end position="145"/>
    </location>
</feature>
<evidence type="ECO:0000256" key="5">
    <source>
        <dbReference type="ARBA" id="ARBA00023242"/>
    </source>
</evidence>